<dbReference type="EMBL" id="JBHTLK010000015">
    <property type="protein sequence ID" value="MFD1146582.1"/>
    <property type="molecule type" value="Genomic_DNA"/>
</dbReference>
<evidence type="ECO:0000313" key="2">
    <source>
        <dbReference type="Proteomes" id="UP001597168"/>
    </source>
</evidence>
<name>A0ABW3QPA2_9PSEU</name>
<organism evidence="1 2">
    <name type="scientific">Saccharothrix hoggarensis</name>
    <dbReference type="NCBI Taxonomy" id="913853"/>
    <lineage>
        <taxon>Bacteria</taxon>
        <taxon>Bacillati</taxon>
        <taxon>Actinomycetota</taxon>
        <taxon>Actinomycetes</taxon>
        <taxon>Pseudonocardiales</taxon>
        <taxon>Pseudonocardiaceae</taxon>
        <taxon>Saccharothrix</taxon>
    </lineage>
</organism>
<reference evidence="2" key="1">
    <citation type="journal article" date="2019" name="Int. J. Syst. Evol. Microbiol.">
        <title>The Global Catalogue of Microorganisms (GCM) 10K type strain sequencing project: providing services to taxonomists for standard genome sequencing and annotation.</title>
        <authorList>
            <consortium name="The Broad Institute Genomics Platform"/>
            <consortium name="The Broad Institute Genome Sequencing Center for Infectious Disease"/>
            <person name="Wu L."/>
            <person name="Ma J."/>
        </authorList>
    </citation>
    <scope>NUCLEOTIDE SEQUENCE [LARGE SCALE GENOMIC DNA]</scope>
    <source>
        <strain evidence="2">CCUG 60214</strain>
    </source>
</reference>
<proteinExistence type="predicted"/>
<keyword evidence="2" id="KW-1185">Reference proteome</keyword>
<evidence type="ECO:0000313" key="1">
    <source>
        <dbReference type="EMBL" id="MFD1146582.1"/>
    </source>
</evidence>
<dbReference type="RefSeq" id="WP_380720575.1">
    <property type="nucleotide sequence ID" value="NZ_JBHTLK010000015.1"/>
</dbReference>
<gene>
    <name evidence="1" type="ORF">ACFQ3T_05550</name>
</gene>
<comment type="caution">
    <text evidence="1">The sequence shown here is derived from an EMBL/GenBank/DDBJ whole genome shotgun (WGS) entry which is preliminary data.</text>
</comment>
<sequence length="130" mass="13262">MTAIWKRSQKATGFPRALGAATAAFGAALVVRPELMTGPTGLRATPGLRTVVRAVGTRDLVSGLAMVLAPAGRPLRVALAARVATDASDAVVFGSALPTAAARRKSALVTLCWAALCAAAWRRAPVDGGR</sequence>
<protein>
    <submittedName>
        <fullName evidence="1">Uncharacterized protein</fullName>
    </submittedName>
</protein>
<dbReference type="Proteomes" id="UP001597168">
    <property type="component" value="Unassembled WGS sequence"/>
</dbReference>
<accession>A0ABW3QPA2</accession>